<dbReference type="InterPro" id="IPR051531">
    <property type="entry name" value="N-acetyltransferase"/>
</dbReference>
<evidence type="ECO:0000259" key="1">
    <source>
        <dbReference type="PROSITE" id="PS51186"/>
    </source>
</evidence>
<feature type="domain" description="N-acetyltransferase" evidence="1">
    <location>
        <begin position="43"/>
        <end position="200"/>
    </location>
</feature>
<dbReference type="PROSITE" id="PS51186">
    <property type="entry name" value="GNAT"/>
    <property type="match status" value="1"/>
</dbReference>
<name>C5BUH7_TERTT</name>
<dbReference type="EMBL" id="CP001614">
    <property type="protein sequence ID" value="ACR14472.1"/>
    <property type="molecule type" value="Genomic_DNA"/>
</dbReference>
<dbReference type="RefSeq" id="WP_015820586.1">
    <property type="nucleotide sequence ID" value="NC_012997.1"/>
</dbReference>
<dbReference type="InterPro" id="IPR000182">
    <property type="entry name" value="GNAT_dom"/>
</dbReference>
<evidence type="ECO:0000313" key="3">
    <source>
        <dbReference type="Proteomes" id="UP000009080"/>
    </source>
</evidence>
<accession>C5BUH7</accession>
<gene>
    <name evidence="2" type="ordered locus">TERTU_4128</name>
</gene>
<reference evidence="2 3" key="1">
    <citation type="journal article" date="2009" name="PLoS ONE">
        <title>The complete genome of Teredinibacter turnerae T7901: an intracellular endosymbiont of marine wood-boring bivalves (shipworms).</title>
        <authorList>
            <person name="Yang J.C."/>
            <person name="Madupu R."/>
            <person name="Durkin A.S."/>
            <person name="Ekborg N.A."/>
            <person name="Pedamallu C.S."/>
            <person name="Hostetler J.B."/>
            <person name="Radune D."/>
            <person name="Toms B.S."/>
            <person name="Henrissat B."/>
            <person name="Coutinho P.M."/>
            <person name="Schwarz S."/>
            <person name="Field L."/>
            <person name="Trindade-Silva A.E."/>
            <person name="Soares C.A.G."/>
            <person name="Elshahawi S."/>
            <person name="Hanora A."/>
            <person name="Schmidt E.W."/>
            <person name="Haygood M.G."/>
            <person name="Posfai J."/>
            <person name="Benner J."/>
            <person name="Madinger C."/>
            <person name="Nove J."/>
            <person name="Anton B."/>
            <person name="Chaudhary K."/>
            <person name="Foster J."/>
            <person name="Holman A."/>
            <person name="Kumar S."/>
            <person name="Lessard P.A."/>
            <person name="Luyten Y.A."/>
            <person name="Slatko B."/>
            <person name="Wood N."/>
            <person name="Wu B."/>
            <person name="Teplitski M."/>
            <person name="Mougous J.D."/>
            <person name="Ward N."/>
            <person name="Eisen J.A."/>
            <person name="Badger J.H."/>
            <person name="Distel D.L."/>
        </authorList>
    </citation>
    <scope>NUCLEOTIDE SEQUENCE [LARGE SCALE GENOMIC DNA]</scope>
    <source>
        <strain evidence="3">ATCC 39867 / T7901</strain>
    </source>
</reference>
<dbReference type="Proteomes" id="UP000009080">
    <property type="component" value="Chromosome"/>
</dbReference>
<dbReference type="PANTHER" id="PTHR43792:SF1">
    <property type="entry name" value="N-ACETYLTRANSFERASE DOMAIN-CONTAINING PROTEIN"/>
    <property type="match status" value="1"/>
</dbReference>
<dbReference type="InterPro" id="IPR016181">
    <property type="entry name" value="Acyl_CoA_acyltransferase"/>
</dbReference>
<dbReference type="AlphaFoldDB" id="C5BUH7"/>
<dbReference type="HOGENOM" id="CLU_013985_3_1_6"/>
<keyword evidence="3" id="KW-1185">Reference proteome</keyword>
<dbReference type="GO" id="GO:0016747">
    <property type="term" value="F:acyltransferase activity, transferring groups other than amino-acyl groups"/>
    <property type="evidence" value="ECO:0007669"/>
    <property type="project" value="InterPro"/>
</dbReference>
<evidence type="ECO:0000313" key="2">
    <source>
        <dbReference type="EMBL" id="ACR14472.1"/>
    </source>
</evidence>
<dbReference type="Pfam" id="PF13302">
    <property type="entry name" value="Acetyltransf_3"/>
    <property type="match status" value="1"/>
</dbReference>
<proteinExistence type="predicted"/>
<protein>
    <submittedName>
        <fullName evidence="2">Acetyltransferase, GNAT family</fullName>
    </submittedName>
</protein>
<dbReference type="PANTHER" id="PTHR43792">
    <property type="entry name" value="GNAT FAMILY, PUTATIVE (AFU_ORTHOLOGUE AFUA_3G00765)-RELATED-RELATED"/>
    <property type="match status" value="1"/>
</dbReference>
<dbReference type="STRING" id="377629.TERTU_4128"/>
<dbReference type="SUPFAM" id="SSF55729">
    <property type="entry name" value="Acyl-CoA N-acyltransferases (Nat)"/>
    <property type="match status" value="1"/>
</dbReference>
<dbReference type="eggNOG" id="COG1670">
    <property type="taxonomic scope" value="Bacteria"/>
</dbReference>
<organism evidence="2 3">
    <name type="scientific">Teredinibacter turnerae (strain ATCC 39867 / T7901)</name>
    <dbReference type="NCBI Taxonomy" id="377629"/>
    <lineage>
        <taxon>Bacteria</taxon>
        <taxon>Pseudomonadati</taxon>
        <taxon>Pseudomonadota</taxon>
        <taxon>Gammaproteobacteria</taxon>
        <taxon>Cellvibrionales</taxon>
        <taxon>Cellvibrionaceae</taxon>
        <taxon>Teredinibacter</taxon>
    </lineage>
</organism>
<sequence>MLPWILALRGGGRIQKGKWLLNLSNKLLCETEIMAHELKTERLILSQLTRKDCADFQGLITNDDVTRYCFDPLTAAEVENSFESRIKDWDTKQSHWLALAVYLKETNEFLGVTGFRNTSNQKQVEVGFMFLPKFHGRGFATESLKAVLDYALFLGYETVVANVTEPNVESTKVLEKCSFRQSGSDAGGVIIGTVAYTNVSYLFRKCSIT</sequence>
<dbReference type="CDD" id="cd04301">
    <property type="entry name" value="NAT_SF"/>
    <property type="match status" value="1"/>
</dbReference>
<dbReference type="Gene3D" id="3.40.630.30">
    <property type="match status" value="1"/>
</dbReference>
<dbReference type="KEGG" id="ttu:TERTU_4128"/>